<evidence type="ECO:0008006" key="3">
    <source>
        <dbReference type="Google" id="ProtNLM"/>
    </source>
</evidence>
<comment type="caution">
    <text evidence="1">The sequence shown here is derived from an EMBL/GenBank/DDBJ whole genome shotgun (WGS) entry which is preliminary data.</text>
</comment>
<protein>
    <recommendedName>
        <fullName evidence="3">SMI1/KNR4 domain protein</fullName>
    </recommendedName>
</protein>
<evidence type="ECO:0000313" key="1">
    <source>
        <dbReference type="EMBL" id="ERK62268.1"/>
    </source>
</evidence>
<dbReference type="EMBL" id="ACVN02000031">
    <property type="protein sequence ID" value="ERK62268.1"/>
    <property type="molecule type" value="Genomic_DNA"/>
</dbReference>
<dbReference type="SUPFAM" id="SSF160631">
    <property type="entry name" value="SMI1/KNR4-like"/>
    <property type="match status" value="1"/>
</dbReference>
<sequence length="167" mass="19105">MEWLNELVKIVPPSNAHNISNGSTQDDSGEFPESYTTLVNTYGPGYFDDFLYLLSLNNENKYLDARFQTRAQRDALHTVNASGERLPDRIESIDDLLVWAMTDNGDVCYWMPSGTGGCVVIMDSRAPEWCFYDMGVTEFMYRLLRKDIIVPIFPPDFPSTIHTFSRL</sequence>
<dbReference type="Proteomes" id="UP000017052">
    <property type="component" value="Unassembled WGS sequence"/>
</dbReference>
<proteinExistence type="predicted"/>
<name>U2S9F7_9ACTN</name>
<accession>U2S9F7</accession>
<evidence type="ECO:0000313" key="2">
    <source>
        <dbReference type="Proteomes" id="UP000017052"/>
    </source>
</evidence>
<organism evidence="1 2">
    <name type="scientific">Propionibacterium acidifaciens F0233</name>
    <dbReference type="NCBI Taxonomy" id="553198"/>
    <lineage>
        <taxon>Bacteria</taxon>
        <taxon>Bacillati</taxon>
        <taxon>Actinomycetota</taxon>
        <taxon>Actinomycetes</taxon>
        <taxon>Propionibacteriales</taxon>
        <taxon>Propionibacteriaceae</taxon>
        <taxon>Propionibacterium</taxon>
    </lineage>
</organism>
<reference evidence="1" key="1">
    <citation type="submission" date="2013-08" db="EMBL/GenBank/DDBJ databases">
        <authorList>
            <person name="Durkin A.S."/>
            <person name="Haft D.R."/>
            <person name="McCorrison J."/>
            <person name="Torralba M."/>
            <person name="Gillis M."/>
            <person name="Haft D.H."/>
            <person name="Methe B."/>
            <person name="Sutton G."/>
            <person name="Nelson K.E."/>
        </authorList>
    </citation>
    <scope>NUCLEOTIDE SEQUENCE [LARGE SCALE GENOMIC DNA]</scope>
    <source>
        <strain evidence="1">F0233</strain>
    </source>
</reference>
<keyword evidence="2" id="KW-1185">Reference proteome</keyword>
<dbReference type="InterPro" id="IPR037883">
    <property type="entry name" value="Knr4/Smi1-like_sf"/>
</dbReference>
<dbReference type="AlphaFoldDB" id="U2S9F7"/>
<gene>
    <name evidence="1" type="ORF">HMPREF0682_2355</name>
</gene>